<dbReference type="Pfam" id="PF01476">
    <property type="entry name" value="LysM"/>
    <property type="match status" value="1"/>
</dbReference>
<feature type="repeat" description="TPR" evidence="3">
    <location>
        <begin position="382"/>
        <end position="415"/>
    </location>
</feature>
<evidence type="ECO:0000256" key="1">
    <source>
        <dbReference type="ARBA" id="ARBA00022737"/>
    </source>
</evidence>
<feature type="signal peptide" evidence="5">
    <location>
        <begin position="1"/>
        <end position="24"/>
    </location>
</feature>
<dbReference type="OrthoDB" id="9766710at2"/>
<evidence type="ECO:0000313" key="7">
    <source>
        <dbReference type="EMBL" id="ABG62112.1"/>
    </source>
</evidence>
<evidence type="ECO:0000256" key="2">
    <source>
        <dbReference type="ARBA" id="ARBA00022803"/>
    </source>
</evidence>
<dbReference type="PANTHER" id="PTHR45586">
    <property type="entry name" value="TPR REPEAT-CONTAINING PROTEIN PA4667"/>
    <property type="match status" value="1"/>
</dbReference>
<dbReference type="PANTHER" id="PTHR45586:SF1">
    <property type="entry name" value="LIPOPOLYSACCHARIDE ASSEMBLY PROTEIN B"/>
    <property type="match status" value="1"/>
</dbReference>
<feature type="domain" description="LysM" evidence="6">
    <location>
        <begin position="623"/>
        <end position="672"/>
    </location>
</feature>
<organism evidence="7">
    <name type="scientific">Chelativorans sp. (strain BNC1)</name>
    <dbReference type="NCBI Taxonomy" id="266779"/>
    <lineage>
        <taxon>Bacteria</taxon>
        <taxon>Pseudomonadati</taxon>
        <taxon>Pseudomonadota</taxon>
        <taxon>Alphaproteobacteria</taxon>
        <taxon>Hyphomicrobiales</taxon>
        <taxon>Phyllobacteriaceae</taxon>
        <taxon>Chelativorans</taxon>
    </lineage>
</organism>
<dbReference type="Pfam" id="PF13432">
    <property type="entry name" value="TPR_16"/>
    <property type="match status" value="2"/>
</dbReference>
<dbReference type="InterPro" id="IPR019734">
    <property type="entry name" value="TPR_rpt"/>
</dbReference>
<dbReference type="SMART" id="SM00028">
    <property type="entry name" value="TPR"/>
    <property type="match status" value="7"/>
</dbReference>
<dbReference type="EMBL" id="CP000390">
    <property type="protein sequence ID" value="ABG62112.1"/>
    <property type="molecule type" value="Genomic_DNA"/>
</dbReference>
<evidence type="ECO:0000256" key="3">
    <source>
        <dbReference type="PROSITE-ProRule" id="PRU00339"/>
    </source>
</evidence>
<dbReference type="SUPFAM" id="SSF54106">
    <property type="entry name" value="LysM domain"/>
    <property type="match status" value="1"/>
</dbReference>
<dbReference type="SUPFAM" id="SSF48452">
    <property type="entry name" value="TPR-like"/>
    <property type="match status" value="2"/>
</dbReference>
<dbReference type="Pfam" id="PF00515">
    <property type="entry name" value="TPR_1"/>
    <property type="match status" value="1"/>
</dbReference>
<protein>
    <submittedName>
        <fullName evidence="7">Tetratricopeptide TPR_2</fullName>
    </submittedName>
</protein>
<keyword evidence="2 3" id="KW-0802">TPR repeat</keyword>
<keyword evidence="1" id="KW-0677">Repeat</keyword>
<keyword evidence="5" id="KW-0732">Signal</keyword>
<feature type="region of interest" description="Disordered" evidence="4">
    <location>
        <begin position="586"/>
        <end position="625"/>
    </location>
</feature>
<proteinExistence type="predicted"/>
<dbReference type="InterPro" id="IPR036779">
    <property type="entry name" value="LysM_dom_sf"/>
</dbReference>
<dbReference type="Pfam" id="PF13414">
    <property type="entry name" value="TPR_11"/>
    <property type="match status" value="1"/>
</dbReference>
<dbReference type="SMART" id="SM00257">
    <property type="entry name" value="LysM"/>
    <property type="match status" value="1"/>
</dbReference>
<gene>
    <name evidence="7" type="ordered locus">Meso_0712</name>
</gene>
<dbReference type="Gene3D" id="3.10.350.10">
    <property type="entry name" value="LysM domain"/>
    <property type="match status" value="1"/>
</dbReference>
<dbReference type="PROSITE" id="PS51782">
    <property type="entry name" value="LYSM"/>
    <property type="match status" value="1"/>
</dbReference>
<dbReference type="Gene3D" id="1.25.40.10">
    <property type="entry name" value="Tetratricopeptide repeat domain"/>
    <property type="match status" value="2"/>
</dbReference>
<dbReference type="eggNOG" id="COG1388">
    <property type="taxonomic scope" value="Bacteria"/>
</dbReference>
<name>Q11KG3_CHESB</name>
<dbReference type="KEGG" id="mes:Meso_0712"/>
<dbReference type="eggNOG" id="COG0457">
    <property type="taxonomic scope" value="Bacteria"/>
</dbReference>
<feature type="region of interest" description="Disordered" evidence="4">
    <location>
        <begin position="657"/>
        <end position="677"/>
    </location>
</feature>
<dbReference type="InterPro" id="IPR018392">
    <property type="entry name" value="LysM"/>
</dbReference>
<evidence type="ECO:0000256" key="5">
    <source>
        <dbReference type="SAM" id="SignalP"/>
    </source>
</evidence>
<reference evidence="7" key="1">
    <citation type="submission" date="2006-06" db="EMBL/GenBank/DDBJ databases">
        <title>Complete sequence of chromosome of Chelativorans sp. BNC1.</title>
        <authorList>
            <consortium name="US DOE Joint Genome Institute"/>
            <person name="Copeland A."/>
            <person name="Lucas S."/>
            <person name="Lapidus A."/>
            <person name="Barry K."/>
            <person name="Detter J.C."/>
            <person name="Glavina del Rio T."/>
            <person name="Hammon N."/>
            <person name="Israni S."/>
            <person name="Dalin E."/>
            <person name="Tice H."/>
            <person name="Pitluck S."/>
            <person name="Chertkov O."/>
            <person name="Brettin T."/>
            <person name="Bruce D."/>
            <person name="Han C."/>
            <person name="Tapia R."/>
            <person name="Gilna P."/>
            <person name="Schmutz J."/>
            <person name="Larimer F."/>
            <person name="Land M."/>
            <person name="Hauser L."/>
            <person name="Kyrpides N."/>
            <person name="Mikhailova N."/>
            <person name="Richardson P."/>
        </authorList>
    </citation>
    <scope>NUCLEOTIDE SEQUENCE</scope>
    <source>
        <strain evidence="7">BNC1</strain>
    </source>
</reference>
<dbReference type="HOGENOM" id="CLU_007251_2_1_5"/>
<dbReference type="InterPro" id="IPR051012">
    <property type="entry name" value="CellSynth/LPSAsmb/PSIAsmb"/>
</dbReference>
<accession>Q11KG3</accession>
<dbReference type="STRING" id="266779.Meso_0712"/>
<feature type="compositionally biased region" description="Low complexity" evidence="4">
    <location>
        <begin position="592"/>
        <end position="624"/>
    </location>
</feature>
<feature type="chain" id="PRO_5004180436" evidence="5">
    <location>
        <begin position="25"/>
        <end position="677"/>
    </location>
</feature>
<dbReference type="PROSITE" id="PS50005">
    <property type="entry name" value="TPR"/>
    <property type="match status" value="5"/>
</dbReference>
<feature type="repeat" description="TPR" evidence="3">
    <location>
        <begin position="420"/>
        <end position="453"/>
    </location>
</feature>
<evidence type="ECO:0000256" key="4">
    <source>
        <dbReference type="SAM" id="MobiDB-lite"/>
    </source>
</evidence>
<feature type="repeat" description="TPR" evidence="3">
    <location>
        <begin position="489"/>
        <end position="522"/>
    </location>
</feature>
<evidence type="ECO:0000259" key="6">
    <source>
        <dbReference type="PROSITE" id="PS51782"/>
    </source>
</evidence>
<feature type="repeat" description="TPR" evidence="3">
    <location>
        <begin position="42"/>
        <end position="75"/>
    </location>
</feature>
<dbReference type="PROSITE" id="PS50293">
    <property type="entry name" value="TPR_REGION"/>
    <property type="match status" value="1"/>
</dbReference>
<dbReference type="InterPro" id="IPR011990">
    <property type="entry name" value="TPR-like_helical_dom_sf"/>
</dbReference>
<dbReference type="AlphaFoldDB" id="Q11KG3"/>
<sequence precursor="true">MRLTRATLKATAALAVFMAFSAQAGVAKETGDTAGPVQTLTFSGAYLAGRAAEFDDDLKSAVTYYERALSLDPDNTDLQRTLLLALVSQGEVDKALPYADKLKAVPEVERFSRLTLAVDSFRKNDFAAAERWLNLVLESDLDRLITGIMTSWAKVGQGDADGGLTSLENLSGPPWYELFKAYHRALILANEGRTEEADAAFDQVISELAPRSVAPDTLGRLAEVYASYLSSRGEKERALAVLQQAEETGGGIATIPELRAKLETGGKLDSVVANASDGAAEILLNVATELASGGGDSYVRVYLQLARALRPHGDAVLVQLAHVAERQQDGEGAIAIYRMIEKDSPWTRFAEFQIGLNLADLERNDEAVAHLKKVLEADPKDLRAYLALGGVYSSQKNYKAAAELYDDAVAEIPEPGREHWNIFYQRGIAYERLKEWPKAEPNFKKALELYPDHPQVLNYLGYSWIDMNMNLEEGMELIKKAVELRPSDGYIVDSLGWAYYKLGQYDEAVEHLERAVSLRPEDAVLNDHLGDVYWRVGRHLEARYQWSQVKTLEPEPDLLAQIEEKLKNGLPPVDGEKVADAAGNARTVSDGAPSEPARQPEQPQAQPAAPAEPAQGATAETEATYRVKPGQSLWSIAVEELGNGERFREILDLNPVLRGDPNRIRPGLELKLPTAGQ</sequence>
<feature type="repeat" description="TPR" evidence="3">
    <location>
        <begin position="348"/>
        <end position="381"/>
    </location>
</feature>
<dbReference type="CDD" id="cd00118">
    <property type="entry name" value="LysM"/>
    <property type="match status" value="1"/>
</dbReference>